<sequence>MPSGSVGLNATQRSLSRLSIREDSPSGLLVRICDPDEQDSVLPSIEDFFERVTDAEPERENEILSFKSPGTLPSSSNDGIPTPDTLSPCTLSRSSSATFSSPVHNIFDQLKLCAFSSEECQPDVISSPITSPEEYDSDRTDFLLTPKTPCPRRGALSSKRRTETTSRFFNSNNRTKASKDVCRILDFGGVVKRKTLKPTLRVSQRDVAPEYSNPRRCWSDDERTFLCVLWRWYERQPVDFTKIVCTFFGLDLPVQKVIGQHDHIRANGAKAYPNSFGQVMAVPFHDPDGVYDDVRSAIETTAKELDIEIVRLQEEVTYRSNHAATAKSPGTRKKYKSLIQKAALEWDLRAVQPPLVIRRLRGTTLSATSWEEDEVLTDSERNEAKSSSRPHLVFRVWEDGASLTNYDGGFTAGAFKGWPRPYPAPIAPDDPSQAFTILARLHLSRKGHTPCFIATSSSLLQVLVIASTLNRPRLAVIDLNSKCLQEAHKISHAAKVFNDLKRAGIEVPRYKGFGDWFVWAEIPQEAVIHTMYLGSVNDLSDRDPHCAKLLNLSAFNGSSTKEVASKMRDRNLHLNIQTARALGTISRVFAMNAPKAALKHITELVARFIDGFYIQVSPCDIHTMSSLAGVFARALGTHPVYSHQQVMGAFMEGVSEGEKSAKRWSRSSSSSGGKRAKRRKDCFIS</sequence>
<protein>
    <recommendedName>
        <fullName evidence="2">DUF7587 domain-containing protein</fullName>
    </recommendedName>
</protein>
<gene>
    <name evidence="3" type="ORF">N0V83_002728</name>
</gene>
<proteinExistence type="predicted"/>
<evidence type="ECO:0000313" key="3">
    <source>
        <dbReference type="EMBL" id="KAJ4373989.1"/>
    </source>
</evidence>
<dbReference type="Pfam" id="PF24494">
    <property type="entry name" value="DUF7587"/>
    <property type="match status" value="1"/>
</dbReference>
<feature type="compositionally biased region" description="Polar residues" evidence="1">
    <location>
        <begin position="71"/>
        <end position="91"/>
    </location>
</feature>
<accession>A0A9W8YCP6</accession>
<feature type="region of interest" description="Disordered" evidence="1">
    <location>
        <begin position="658"/>
        <end position="685"/>
    </location>
</feature>
<feature type="domain" description="DUF7587" evidence="2">
    <location>
        <begin position="389"/>
        <end position="533"/>
    </location>
</feature>
<dbReference type="InterPro" id="IPR056009">
    <property type="entry name" value="DUF7587"/>
</dbReference>
<feature type="region of interest" description="Disordered" evidence="1">
    <location>
        <begin position="54"/>
        <end position="92"/>
    </location>
</feature>
<keyword evidence="4" id="KW-1185">Reference proteome</keyword>
<evidence type="ECO:0000313" key="4">
    <source>
        <dbReference type="Proteomes" id="UP001140560"/>
    </source>
</evidence>
<evidence type="ECO:0000256" key="1">
    <source>
        <dbReference type="SAM" id="MobiDB-lite"/>
    </source>
</evidence>
<organism evidence="3 4">
    <name type="scientific">Neocucurbitaria cava</name>
    <dbReference type="NCBI Taxonomy" id="798079"/>
    <lineage>
        <taxon>Eukaryota</taxon>
        <taxon>Fungi</taxon>
        <taxon>Dikarya</taxon>
        <taxon>Ascomycota</taxon>
        <taxon>Pezizomycotina</taxon>
        <taxon>Dothideomycetes</taxon>
        <taxon>Pleosporomycetidae</taxon>
        <taxon>Pleosporales</taxon>
        <taxon>Pleosporineae</taxon>
        <taxon>Cucurbitariaceae</taxon>
        <taxon>Neocucurbitaria</taxon>
    </lineage>
</organism>
<dbReference type="EMBL" id="JAPEUY010000004">
    <property type="protein sequence ID" value="KAJ4373989.1"/>
    <property type="molecule type" value="Genomic_DNA"/>
</dbReference>
<name>A0A9W8YCP6_9PLEO</name>
<dbReference type="OrthoDB" id="5397734at2759"/>
<dbReference type="Proteomes" id="UP001140560">
    <property type="component" value="Unassembled WGS sequence"/>
</dbReference>
<evidence type="ECO:0000259" key="2">
    <source>
        <dbReference type="Pfam" id="PF24494"/>
    </source>
</evidence>
<feature type="compositionally biased region" description="Basic residues" evidence="1">
    <location>
        <begin position="674"/>
        <end position="685"/>
    </location>
</feature>
<comment type="caution">
    <text evidence="3">The sequence shown here is derived from an EMBL/GenBank/DDBJ whole genome shotgun (WGS) entry which is preliminary data.</text>
</comment>
<reference evidence="3" key="1">
    <citation type="submission" date="2022-10" db="EMBL/GenBank/DDBJ databases">
        <title>Tapping the CABI collections for fungal endophytes: first genome assemblies for Collariella, Neodidymelliopsis, Ascochyta clinopodiicola, Didymella pomorum, Didymosphaeria variabile, Neocosmospora piperis and Neocucurbitaria cava.</title>
        <authorList>
            <person name="Hill R."/>
        </authorList>
    </citation>
    <scope>NUCLEOTIDE SEQUENCE</scope>
    <source>
        <strain evidence="3">IMI 356814</strain>
    </source>
</reference>
<dbReference type="AlphaFoldDB" id="A0A9W8YCP6"/>